<accession>C0PDA3</accession>
<sequence>MNRNRGRRRRGAGRRGTVTWWNGGACGHLVGLGDEVLGGGDRGQRRDGALLGGADGAAGVGELESLAELLLVVEDGVVLGDVDEEGADEGVAGAGGVDGVDLEAGHAALEVLGEVPASLVPVGDDEQLEPVKPQGQHVLLVVGVPAREEGHLVVADLDEVGLLPDAEDALACGVGRRPEREAHVGVVGAEHARGLGCAHGGHVRRAARLGDERDGAVVEHPGAPHQAQVQLRLRQQHVRARVPVEHELALPVVLERHEGQRRPRVLVEQAPLRVHVVLLQDVHQHVPELVVAELAYEGGGSAELGDGAGDVGGRAAGCLDEAARLGQRQPGHVGDEVDQHLAERHHQVVGRRRGSSSAVS</sequence>
<feature type="region of interest" description="Disordered" evidence="1">
    <location>
        <begin position="326"/>
        <end position="360"/>
    </location>
</feature>
<proteinExistence type="evidence at transcript level"/>
<organism evidence="2">
    <name type="scientific">Zea mays</name>
    <name type="common">Maize</name>
    <dbReference type="NCBI Taxonomy" id="4577"/>
    <lineage>
        <taxon>Eukaryota</taxon>
        <taxon>Viridiplantae</taxon>
        <taxon>Streptophyta</taxon>
        <taxon>Embryophyta</taxon>
        <taxon>Tracheophyta</taxon>
        <taxon>Spermatophyta</taxon>
        <taxon>Magnoliopsida</taxon>
        <taxon>Liliopsida</taxon>
        <taxon>Poales</taxon>
        <taxon>Poaceae</taxon>
        <taxon>PACMAD clade</taxon>
        <taxon>Panicoideae</taxon>
        <taxon>Andropogonodae</taxon>
        <taxon>Andropogoneae</taxon>
        <taxon>Tripsacinae</taxon>
        <taxon>Zea</taxon>
    </lineage>
</organism>
<feature type="compositionally biased region" description="Basic and acidic residues" evidence="1">
    <location>
        <begin position="333"/>
        <end position="346"/>
    </location>
</feature>
<reference evidence="2" key="1">
    <citation type="journal article" date="2009" name="PLoS Genet.">
        <title>Sequencing, mapping, and analysis of 27,455 maize full-length cDNAs.</title>
        <authorList>
            <person name="Soderlund C."/>
            <person name="Descour A."/>
            <person name="Kudrna D."/>
            <person name="Bomhoff M."/>
            <person name="Boyd L."/>
            <person name="Currie J."/>
            <person name="Angelova A."/>
            <person name="Collura K."/>
            <person name="Wissotski M."/>
            <person name="Ashley E."/>
            <person name="Morrow D."/>
            <person name="Fernandes J."/>
            <person name="Walbot V."/>
            <person name="Yu Y."/>
        </authorList>
    </citation>
    <scope>NUCLEOTIDE SEQUENCE</scope>
    <source>
        <strain evidence="2">B73</strain>
    </source>
</reference>
<dbReference type="EMBL" id="BT066272">
    <property type="protein sequence ID" value="ACN32148.1"/>
    <property type="molecule type" value="mRNA"/>
</dbReference>
<reference evidence="2" key="2">
    <citation type="submission" date="2012-06" db="EMBL/GenBank/DDBJ databases">
        <authorList>
            <person name="Yu Y."/>
            <person name="Currie J."/>
            <person name="Lomeli R."/>
            <person name="Angelova A."/>
            <person name="Collura K."/>
            <person name="Wissotski M."/>
            <person name="Campos D."/>
            <person name="Kudrna D."/>
            <person name="Golser W."/>
            <person name="Ashely E."/>
            <person name="Descour A."/>
            <person name="Fernandes J."/>
            <person name="Soderlund C."/>
            <person name="Walbot V."/>
        </authorList>
    </citation>
    <scope>NUCLEOTIDE SEQUENCE</scope>
    <source>
        <strain evidence="2">B73</strain>
    </source>
</reference>
<protein>
    <submittedName>
        <fullName evidence="2">Uncharacterized protein</fullName>
    </submittedName>
</protein>
<dbReference type="AlphaFoldDB" id="C0PDA3"/>
<evidence type="ECO:0000256" key="1">
    <source>
        <dbReference type="SAM" id="MobiDB-lite"/>
    </source>
</evidence>
<name>C0PDA3_MAIZE</name>
<evidence type="ECO:0000313" key="2">
    <source>
        <dbReference type="EMBL" id="ACN32148.1"/>
    </source>
</evidence>